<evidence type="ECO:0000313" key="7">
    <source>
        <dbReference type="EMBL" id="GAQ81461.1"/>
    </source>
</evidence>
<dbReference type="AlphaFoldDB" id="A0A1Y1HWW1"/>
<evidence type="ECO:0000256" key="2">
    <source>
        <dbReference type="ARBA" id="ARBA00022912"/>
    </source>
</evidence>
<keyword evidence="3" id="KW-0119">Carbohydrate metabolism</keyword>
<proteinExistence type="predicted"/>
<dbReference type="PANTHER" id="PTHR46642:SF8">
    <property type="entry name" value="DUAL SPECIFICITY PROTEIN PHOSPHATASE FAMILY PROTEIN"/>
    <property type="match status" value="1"/>
</dbReference>
<dbReference type="Proteomes" id="UP000054558">
    <property type="component" value="Unassembled WGS sequence"/>
</dbReference>
<dbReference type="STRING" id="105231.A0A1Y1HWW1"/>
<feature type="compositionally biased region" description="Low complexity" evidence="4">
    <location>
        <begin position="350"/>
        <end position="364"/>
    </location>
</feature>
<gene>
    <name evidence="7" type="ORF">KFL_000810020</name>
</gene>
<evidence type="ECO:0000256" key="1">
    <source>
        <dbReference type="ARBA" id="ARBA00022801"/>
    </source>
</evidence>
<name>A0A1Y1HWW1_KLENI</name>
<evidence type="ECO:0000256" key="3">
    <source>
        <dbReference type="ARBA" id="ARBA00023277"/>
    </source>
</evidence>
<reference evidence="7 8" key="1">
    <citation type="journal article" date="2014" name="Nat. Commun.">
        <title>Klebsormidium flaccidum genome reveals primary factors for plant terrestrial adaptation.</title>
        <authorList>
            <person name="Hori K."/>
            <person name="Maruyama F."/>
            <person name="Fujisawa T."/>
            <person name="Togashi T."/>
            <person name="Yamamoto N."/>
            <person name="Seo M."/>
            <person name="Sato S."/>
            <person name="Yamada T."/>
            <person name="Mori H."/>
            <person name="Tajima N."/>
            <person name="Moriyama T."/>
            <person name="Ikeuchi M."/>
            <person name="Watanabe M."/>
            <person name="Wada H."/>
            <person name="Kobayashi K."/>
            <person name="Saito M."/>
            <person name="Masuda T."/>
            <person name="Sasaki-Sekimoto Y."/>
            <person name="Mashiguchi K."/>
            <person name="Awai K."/>
            <person name="Shimojima M."/>
            <person name="Masuda S."/>
            <person name="Iwai M."/>
            <person name="Nobusawa T."/>
            <person name="Narise T."/>
            <person name="Kondo S."/>
            <person name="Saito H."/>
            <person name="Sato R."/>
            <person name="Murakawa M."/>
            <person name="Ihara Y."/>
            <person name="Oshima-Yamada Y."/>
            <person name="Ohtaka K."/>
            <person name="Satoh M."/>
            <person name="Sonobe K."/>
            <person name="Ishii M."/>
            <person name="Ohtani R."/>
            <person name="Kanamori-Sato M."/>
            <person name="Honoki R."/>
            <person name="Miyazaki D."/>
            <person name="Mochizuki H."/>
            <person name="Umetsu J."/>
            <person name="Higashi K."/>
            <person name="Shibata D."/>
            <person name="Kamiya Y."/>
            <person name="Sato N."/>
            <person name="Nakamura Y."/>
            <person name="Tabata S."/>
            <person name="Ida S."/>
            <person name="Kurokawa K."/>
            <person name="Ohta H."/>
        </authorList>
    </citation>
    <scope>NUCLEOTIDE SEQUENCE [LARGE SCALE GENOMIC DNA]</scope>
    <source>
        <strain evidence="7 8">NIES-2285</strain>
    </source>
</reference>
<dbReference type="OrthoDB" id="273181at2759"/>
<dbReference type="GO" id="GO:2001070">
    <property type="term" value="F:starch binding"/>
    <property type="evidence" value="ECO:0000318"/>
    <property type="project" value="GO_Central"/>
</dbReference>
<feature type="region of interest" description="Disordered" evidence="4">
    <location>
        <begin position="348"/>
        <end position="393"/>
    </location>
</feature>
<evidence type="ECO:0000256" key="4">
    <source>
        <dbReference type="SAM" id="MobiDB-lite"/>
    </source>
</evidence>
<feature type="region of interest" description="Disordered" evidence="4">
    <location>
        <begin position="408"/>
        <end position="432"/>
    </location>
</feature>
<dbReference type="InterPro" id="IPR052832">
    <property type="entry name" value="Starch-Glucan_Phosphatase"/>
</dbReference>
<dbReference type="PROSITE" id="PS50056">
    <property type="entry name" value="TYR_PHOSPHATASE_2"/>
    <property type="match status" value="1"/>
</dbReference>
<dbReference type="InterPro" id="IPR000340">
    <property type="entry name" value="Dual-sp_phosphatase_cat-dom"/>
</dbReference>
<dbReference type="Pfam" id="PF00782">
    <property type="entry name" value="DSPc"/>
    <property type="match status" value="1"/>
</dbReference>
<keyword evidence="8" id="KW-1185">Reference proteome</keyword>
<keyword evidence="1" id="KW-0378">Hydrolase</keyword>
<dbReference type="InterPro" id="IPR029021">
    <property type="entry name" value="Prot-tyrosine_phosphatase-like"/>
</dbReference>
<feature type="compositionally biased region" description="Acidic residues" evidence="4">
    <location>
        <begin position="381"/>
        <end position="392"/>
    </location>
</feature>
<dbReference type="GO" id="GO:0009507">
    <property type="term" value="C:chloroplast"/>
    <property type="evidence" value="ECO:0000318"/>
    <property type="project" value="GO_Central"/>
</dbReference>
<dbReference type="CDD" id="cd14526">
    <property type="entry name" value="DSP_laforin-like"/>
    <property type="match status" value="1"/>
</dbReference>
<accession>A0A1Y1HWW1</accession>
<keyword evidence="2" id="KW-0904">Protein phosphatase</keyword>
<dbReference type="SUPFAM" id="SSF52799">
    <property type="entry name" value="(Phosphotyrosine protein) phosphatases II"/>
    <property type="match status" value="1"/>
</dbReference>
<protein>
    <submittedName>
        <fullName evidence="7">Dual specificity protein phosphatase family protein</fullName>
    </submittedName>
</protein>
<evidence type="ECO:0000259" key="5">
    <source>
        <dbReference type="PROSITE" id="PS50054"/>
    </source>
</evidence>
<dbReference type="InterPro" id="IPR000387">
    <property type="entry name" value="Tyr_Pase_dom"/>
</dbReference>
<dbReference type="PANTHER" id="PTHR46642">
    <property type="entry name" value="DUAL SPECIFICITY PHOSPHATASE, SUBGROUP, CATALYTIC DOMAIN"/>
    <property type="match status" value="1"/>
</dbReference>
<sequence>MASSSAFLSRKLSSLSNFAQAGAIRANAEAGCSSVQSRVSMRCGMRHPAAARLSGLVGSNNFNNDSVQTTDLVSSGTARRSLRGGRVKATEETEGVTEAEKAGWEKRMEESKEAGTETPAFGEWKWTLNWNFITPDIAIGSCPRSASDVDRIVDEGGFNAIINLQSDLCFDALEIPIDAIRSRAIERGVLLRRVPVRDFDHNDQALMLPEAVRALNLLVERGKKVYVHCTAGINRASLTVVGYLTFVQGMSLEEATMVVKNCRPVAHPYIDCWQVVRHRLLEGREEQLTGMSRQIYDDRCVVGAHGNMKSDWTNAQIRLIADTFRRYLEVDTLAYELERDIMARSLADQEPATAAEEASTSGEIGAEKNGAENGAAHADAWDEEEAPEDADALECNVITRECVKADASEVDEWESSLSRGEDQPVESAGAVK</sequence>
<evidence type="ECO:0000259" key="6">
    <source>
        <dbReference type="PROSITE" id="PS50056"/>
    </source>
</evidence>
<feature type="domain" description="Tyrosine specific protein phosphatases" evidence="6">
    <location>
        <begin position="206"/>
        <end position="264"/>
    </location>
</feature>
<dbReference type="Gene3D" id="3.90.190.10">
    <property type="entry name" value="Protein tyrosine phosphatase superfamily"/>
    <property type="match status" value="1"/>
</dbReference>
<dbReference type="InterPro" id="IPR020422">
    <property type="entry name" value="TYR_PHOSPHATASE_DUAL_dom"/>
</dbReference>
<organism evidence="7 8">
    <name type="scientific">Klebsormidium nitens</name>
    <name type="common">Green alga</name>
    <name type="synonym">Ulothrix nitens</name>
    <dbReference type="NCBI Taxonomy" id="105231"/>
    <lineage>
        <taxon>Eukaryota</taxon>
        <taxon>Viridiplantae</taxon>
        <taxon>Streptophyta</taxon>
        <taxon>Klebsormidiophyceae</taxon>
        <taxon>Klebsormidiales</taxon>
        <taxon>Klebsormidiaceae</taxon>
        <taxon>Klebsormidium</taxon>
    </lineage>
</organism>
<dbReference type="PROSITE" id="PS50054">
    <property type="entry name" value="TYR_PHOSPHATASE_DUAL"/>
    <property type="match status" value="1"/>
</dbReference>
<dbReference type="InterPro" id="IPR045204">
    <property type="entry name" value="DSP_laforin-like"/>
</dbReference>
<feature type="domain" description="Tyrosine-protein phosphatase" evidence="5">
    <location>
        <begin position="129"/>
        <end position="285"/>
    </location>
</feature>
<dbReference type="GO" id="GO:0004721">
    <property type="term" value="F:phosphoprotein phosphatase activity"/>
    <property type="evidence" value="ECO:0007669"/>
    <property type="project" value="UniProtKB-KW"/>
</dbReference>
<feature type="compositionally biased region" description="Basic and acidic residues" evidence="4">
    <location>
        <begin position="98"/>
        <end position="115"/>
    </location>
</feature>
<dbReference type="EMBL" id="DF237030">
    <property type="protein sequence ID" value="GAQ81461.1"/>
    <property type="molecule type" value="Genomic_DNA"/>
</dbReference>
<dbReference type="GO" id="GO:0005983">
    <property type="term" value="P:starch catabolic process"/>
    <property type="evidence" value="ECO:0000318"/>
    <property type="project" value="GO_Central"/>
</dbReference>
<dbReference type="GO" id="GO:0019203">
    <property type="term" value="F:carbohydrate phosphatase activity"/>
    <property type="evidence" value="ECO:0000318"/>
    <property type="project" value="GO_Central"/>
</dbReference>
<feature type="region of interest" description="Disordered" evidence="4">
    <location>
        <begin position="83"/>
        <end position="118"/>
    </location>
</feature>
<evidence type="ECO:0000313" key="8">
    <source>
        <dbReference type="Proteomes" id="UP000054558"/>
    </source>
</evidence>